<reference evidence="2 3" key="1">
    <citation type="journal article" date="2019" name="Nat. Ecol. Evol.">
        <title>Megaphylogeny resolves global patterns of mushroom evolution.</title>
        <authorList>
            <person name="Varga T."/>
            <person name="Krizsan K."/>
            <person name="Foldi C."/>
            <person name="Dima B."/>
            <person name="Sanchez-Garcia M."/>
            <person name="Sanchez-Ramirez S."/>
            <person name="Szollosi G.J."/>
            <person name="Szarkandi J.G."/>
            <person name="Papp V."/>
            <person name="Albert L."/>
            <person name="Andreopoulos W."/>
            <person name="Angelini C."/>
            <person name="Antonin V."/>
            <person name="Barry K.W."/>
            <person name="Bougher N.L."/>
            <person name="Buchanan P."/>
            <person name="Buyck B."/>
            <person name="Bense V."/>
            <person name="Catcheside P."/>
            <person name="Chovatia M."/>
            <person name="Cooper J."/>
            <person name="Damon W."/>
            <person name="Desjardin D."/>
            <person name="Finy P."/>
            <person name="Geml J."/>
            <person name="Haridas S."/>
            <person name="Hughes K."/>
            <person name="Justo A."/>
            <person name="Karasinski D."/>
            <person name="Kautmanova I."/>
            <person name="Kiss B."/>
            <person name="Kocsube S."/>
            <person name="Kotiranta H."/>
            <person name="LaButti K.M."/>
            <person name="Lechner B.E."/>
            <person name="Liimatainen K."/>
            <person name="Lipzen A."/>
            <person name="Lukacs Z."/>
            <person name="Mihaltcheva S."/>
            <person name="Morgado L.N."/>
            <person name="Niskanen T."/>
            <person name="Noordeloos M.E."/>
            <person name="Ohm R.A."/>
            <person name="Ortiz-Santana B."/>
            <person name="Ovrebo C."/>
            <person name="Racz N."/>
            <person name="Riley R."/>
            <person name="Savchenko A."/>
            <person name="Shiryaev A."/>
            <person name="Soop K."/>
            <person name="Spirin V."/>
            <person name="Szebenyi C."/>
            <person name="Tomsovsky M."/>
            <person name="Tulloss R.E."/>
            <person name="Uehling J."/>
            <person name="Grigoriev I.V."/>
            <person name="Vagvolgyi C."/>
            <person name="Papp T."/>
            <person name="Martin F.M."/>
            <person name="Miettinen O."/>
            <person name="Hibbett D.S."/>
            <person name="Nagy L.G."/>
        </authorList>
    </citation>
    <scope>NUCLEOTIDE SEQUENCE [LARGE SCALE GENOMIC DNA]</scope>
    <source>
        <strain evidence="2 3">CBS 166.37</strain>
    </source>
</reference>
<gene>
    <name evidence="2" type="ORF">BDQ12DRAFT_610810</name>
</gene>
<keyword evidence="1" id="KW-0732">Signal</keyword>
<sequence>MVAKILGNWSTSSTLVALVYGLLSLLLCSCLHPVASAPIGCSYSCPTTDLEGRVLVHSPHAIPFISNYSIFECMYVLPLNIL</sequence>
<evidence type="ECO:0000256" key="1">
    <source>
        <dbReference type="SAM" id="SignalP"/>
    </source>
</evidence>
<feature type="chain" id="PRO_5023134927" description="Secreted protein" evidence="1">
    <location>
        <begin position="37"/>
        <end position="82"/>
    </location>
</feature>
<dbReference type="Proteomes" id="UP000308652">
    <property type="component" value="Unassembled WGS sequence"/>
</dbReference>
<name>A0A5C3LS47_9AGAR</name>
<dbReference type="OrthoDB" id="2978948at2759"/>
<evidence type="ECO:0008006" key="4">
    <source>
        <dbReference type="Google" id="ProtNLM"/>
    </source>
</evidence>
<dbReference type="AlphaFoldDB" id="A0A5C3LS47"/>
<evidence type="ECO:0000313" key="2">
    <source>
        <dbReference type="EMBL" id="TFK35944.1"/>
    </source>
</evidence>
<organism evidence="2 3">
    <name type="scientific">Crucibulum laeve</name>
    <dbReference type="NCBI Taxonomy" id="68775"/>
    <lineage>
        <taxon>Eukaryota</taxon>
        <taxon>Fungi</taxon>
        <taxon>Dikarya</taxon>
        <taxon>Basidiomycota</taxon>
        <taxon>Agaricomycotina</taxon>
        <taxon>Agaricomycetes</taxon>
        <taxon>Agaricomycetidae</taxon>
        <taxon>Agaricales</taxon>
        <taxon>Agaricineae</taxon>
        <taxon>Nidulariaceae</taxon>
        <taxon>Crucibulum</taxon>
    </lineage>
</organism>
<evidence type="ECO:0000313" key="3">
    <source>
        <dbReference type="Proteomes" id="UP000308652"/>
    </source>
</evidence>
<proteinExistence type="predicted"/>
<dbReference type="EMBL" id="ML213617">
    <property type="protein sequence ID" value="TFK35944.1"/>
    <property type="molecule type" value="Genomic_DNA"/>
</dbReference>
<protein>
    <recommendedName>
        <fullName evidence="4">Secreted protein</fullName>
    </recommendedName>
</protein>
<feature type="signal peptide" evidence="1">
    <location>
        <begin position="1"/>
        <end position="36"/>
    </location>
</feature>
<keyword evidence="3" id="KW-1185">Reference proteome</keyword>
<dbReference type="PROSITE" id="PS51257">
    <property type="entry name" value="PROKAR_LIPOPROTEIN"/>
    <property type="match status" value="1"/>
</dbReference>
<accession>A0A5C3LS47</accession>